<evidence type="ECO:0000313" key="3">
    <source>
        <dbReference type="Proteomes" id="UP000198804"/>
    </source>
</evidence>
<dbReference type="OrthoDB" id="9795306at2"/>
<accession>A0A1I3YGR9</accession>
<proteinExistence type="predicted"/>
<dbReference type="SUPFAM" id="SSF54593">
    <property type="entry name" value="Glyoxalase/Bleomycin resistance protein/Dihydroxybiphenyl dioxygenase"/>
    <property type="match status" value="1"/>
</dbReference>
<name>A0A1I3YGR9_9HYPH</name>
<dbReference type="PANTHER" id="PTHR34109">
    <property type="entry name" value="BNAUNNG04460D PROTEIN-RELATED"/>
    <property type="match status" value="1"/>
</dbReference>
<dbReference type="RefSeq" id="WP_091941016.1">
    <property type="nucleotide sequence ID" value="NZ_FOSV01000001.1"/>
</dbReference>
<keyword evidence="3" id="KW-1185">Reference proteome</keyword>
<dbReference type="Gene3D" id="3.10.180.10">
    <property type="entry name" value="2,3-Dihydroxybiphenyl 1,2-Dioxygenase, domain 1"/>
    <property type="match status" value="1"/>
</dbReference>
<protein>
    <submittedName>
        <fullName evidence="2">Uncharacterized conserved protein PhnB, glyoxalase superfamily</fullName>
    </submittedName>
</protein>
<evidence type="ECO:0000313" key="2">
    <source>
        <dbReference type="EMBL" id="SFK30481.1"/>
    </source>
</evidence>
<dbReference type="PANTHER" id="PTHR34109:SF1">
    <property type="entry name" value="VOC DOMAIN-CONTAINING PROTEIN"/>
    <property type="match status" value="1"/>
</dbReference>
<organism evidence="2 3">
    <name type="scientific">Methylorubrum salsuginis</name>
    <dbReference type="NCBI Taxonomy" id="414703"/>
    <lineage>
        <taxon>Bacteria</taxon>
        <taxon>Pseudomonadati</taxon>
        <taxon>Pseudomonadota</taxon>
        <taxon>Alphaproteobacteria</taxon>
        <taxon>Hyphomicrobiales</taxon>
        <taxon>Methylobacteriaceae</taxon>
        <taxon>Methylorubrum</taxon>
    </lineage>
</organism>
<reference evidence="3" key="1">
    <citation type="submission" date="2016-10" db="EMBL/GenBank/DDBJ databases">
        <authorList>
            <person name="Varghese N."/>
            <person name="Submissions S."/>
        </authorList>
    </citation>
    <scope>NUCLEOTIDE SEQUENCE [LARGE SCALE GENOMIC DNA]</scope>
    <source>
        <strain evidence="3">CGMCC 1.6474</strain>
    </source>
</reference>
<dbReference type="AlphaFoldDB" id="A0A1I3YGR9"/>
<dbReference type="PROSITE" id="PS51819">
    <property type="entry name" value="VOC"/>
    <property type="match status" value="1"/>
</dbReference>
<dbReference type="EMBL" id="FOSV01000001">
    <property type="protein sequence ID" value="SFK30481.1"/>
    <property type="molecule type" value="Genomic_DNA"/>
</dbReference>
<dbReference type="Proteomes" id="UP000198804">
    <property type="component" value="Unassembled WGS sequence"/>
</dbReference>
<sequence length="142" mass="15401">MSETETGLPPALPPTRGGVVAYLTVDGAMRASAFYQKAFGAEVAAAIPPDEKGRTMHVHLYLNGSSLMLSDAFPEYGHPLQPPQSFSLMLPVDDIAAWWDRAVAAGATVVMPYQEMFWGDVYGQLRDPFGVTWAINQSKQPG</sequence>
<dbReference type="InterPro" id="IPR004360">
    <property type="entry name" value="Glyas_Fos-R_dOase_dom"/>
</dbReference>
<dbReference type="InterPro" id="IPR029068">
    <property type="entry name" value="Glyas_Bleomycin-R_OHBP_Dase"/>
</dbReference>
<evidence type="ECO:0000259" key="1">
    <source>
        <dbReference type="PROSITE" id="PS51819"/>
    </source>
</evidence>
<dbReference type="InterPro" id="IPR037523">
    <property type="entry name" value="VOC_core"/>
</dbReference>
<dbReference type="STRING" id="414703.SAMN04488125_101179"/>
<dbReference type="Pfam" id="PF00903">
    <property type="entry name" value="Glyoxalase"/>
    <property type="match status" value="1"/>
</dbReference>
<feature type="domain" description="VOC" evidence="1">
    <location>
        <begin position="15"/>
        <end position="138"/>
    </location>
</feature>
<gene>
    <name evidence="2" type="ORF">SAMN04488125_101179</name>
</gene>
<dbReference type="CDD" id="cd07246">
    <property type="entry name" value="VOC_like"/>
    <property type="match status" value="1"/>
</dbReference>